<sequence>MKRTSDNRSYSCHYCPRQFLHSSQLQDHETMEHGLPVSLKTSSPHQFDQPLNNMRDLRTRTTPQLQNTAGSSPMRLRNLSDSLNLVSEAATTSVSTTPLGKLTSVANMFSKFDSCPTSLLPLPAGLNLFHAVNKSSTMSNPEQHSKKTLQETELTNGAVTASVPSDGTFQCTLCPEMFVSRADLETHFGQHILQQIEHKFADWKVRGSNPTSPCRLPVSSLGHSGSIPALVLTSGGMADWHRKDATAERILLQWNAFRTICWDFFYHTKDSLLLFYVSKIAEHLTFTIFKGGKLSRLPVGNLSMHYPYSNKVSQHMDHLSNTASNKTPMEEILLGVLQAAGKFPFPSTTVASSVASSQNVPCTEVKSALDPFKTLSTAANAANLFPNTALAAALTTLSQLFMSAAVNGSSTTGNSGPVNNPTMLTEALSKSGILPSQKPSVPSQPLATMGSTATLLDTASFEQLLKSVAAFSATSFGSPVTAYSNFRSTMNQASSTLSTVKDSCSSDLEEQGMNLTATQGMRSLVDATTPTNSAIATPAFTSNSLMGSIPTHPFPWLINPNIVTSPSVTGPYSQSFINSTKESSGRESFQPNELNHSVDKRSPSNHGTVDLNGLSVSESQDINATEGAALQSCVENSSAKSGLNTRQCDLCDKTFNCSSALRIHYRKHSGMNAHTNVCIKHHSRIGRIEWCDTEFAFDGKRSPRVFIKLTLYLDPSCPKFDDLFFTGDSHESGSRLFKRNVTSMQCIALFRIS</sequence>
<dbReference type="OrthoDB" id="6249959at2759"/>
<dbReference type="RefSeq" id="XP_009172433.1">
    <property type="nucleotide sequence ID" value="XM_009174169.1"/>
</dbReference>
<dbReference type="PANTHER" id="PTHR24406">
    <property type="entry name" value="TRANSCRIPTIONAL REPRESSOR CTCFL-RELATED"/>
    <property type="match status" value="1"/>
</dbReference>
<feature type="non-terminal residue" evidence="10">
    <location>
        <position position="753"/>
    </location>
</feature>
<evidence type="ECO:0000256" key="6">
    <source>
        <dbReference type="ARBA" id="ARBA00023242"/>
    </source>
</evidence>
<name>A0A074ZKC8_OPIVI</name>
<proteinExistence type="predicted"/>
<evidence type="ECO:0000313" key="11">
    <source>
        <dbReference type="Proteomes" id="UP000054324"/>
    </source>
</evidence>
<dbReference type="InterPro" id="IPR036236">
    <property type="entry name" value="Znf_C2H2_sf"/>
</dbReference>
<evidence type="ECO:0000256" key="5">
    <source>
        <dbReference type="ARBA" id="ARBA00022833"/>
    </source>
</evidence>
<dbReference type="AlphaFoldDB" id="A0A074ZKC8"/>
<dbReference type="GO" id="GO:0008270">
    <property type="term" value="F:zinc ion binding"/>
    <property type="evidence" value="ECO:0007669"/>
    <property type="project" value="UniProtKB-KW"/>
</dbReference>
<feature type="domain" description="C2H2-type" evidence="9">
    <location>
        <begin position="169"/>
        <end position="196"/>
    </location>
</feature>
<keyword evidence="3" id="KW-0677">Repeat</keyword>
<keyword evidence="6" id="KW-0539">Nucleus</keyword>
<dbReference type="InterPro" id="IPR013087">
    <property type="entry name" value="Znf_C2H2_type"/>
</dbReference>
<keyword evidence="2" id="KW-0479">Metal-binding</keyword>
<feature type="compositionally biased region" description="Polar residues" evidence="8">
    <location>
        <begin position="576"/>
        <end position="595"/>
    </location>
</feature>
<evidence type="ECO:0000256" key="2">
    <source>
        <dbReference type="ARBA" id="ARBA00022723"/>
    </source>
</evidence>
<feature type="region of interest" description="Disordered" evidence="8">
    <location>
        <begin position="576"/>
        <end position="608"/>
    </location>
</feature>
<dbReference type="SMART" id="SM00355">
    <property type="entry name" value="ZnF_C2H2"/>
    <property type="match status" value="3"/>
</dbReference>
<accession>A0A074ZKC8</accession>
<comment type="subcellular location">
    <subcellularLocation>
        <location evidence="1">Nucleus</location>
    </subcellularLocation>
</comment>
<keyword evidence="4 7" id="KW-0863">Zinc-finger</keyword>
<dbReference type="STRING" id="6198.A0A074ZKC8"/>
<dbReference type="CTD" id="20328720"/>
<keyword evidence="11" id="KW-1185">Reference proteome</keyword>
<dbReference type="GO" id="GO:0005634">
    <property type="term" value="C:nucleus"/>
    <property type="evidence" value="ECO:0007669"/>
    <property type="project" value="UniProtKB-SubCell"/>
</dbReference>
<evidence type="ECO:0000256" key="7">
    <source>
        <dbReference type="PROSITE-ProRule" id="PRU00042"/>
    </source>
</evidence>
<dbReference type="SUPFAM" id="SSF57667">
    <property type="entry name" value="beta-beta-alpha zinc fingers"/>
    <property type="match status" value="2"/>
</dbReference>
<dbReference type="InterPro" id="IPR050888">
    <property type="entry name" value="ZnF_C2H2-type_TF"/>
</dbReference>
<dbReference type="Proteomes" id="UP000054324">
    <property type="component" value="Unassembled WGS sequence"/>
</dbReference>
<evidence type="ECO:0000259" key="9">
    <source>
        <dbReference type="PROSITE" id="PS50157"/>
    </source>
</evidence>
<evidence type="ECO:0000256" key="3">
    <source>
        <dbReference type="ARBA" id="ARBA00022737"/>
    </source>
</evidence>
<dbReference type="EMBL" id="KL596833">
    <property type="protein sequence ID" value="KER23815.1"/>
    <property type="molecule type" value="Genomic_DNA"/>
</dbReference>
<evidence type="ECO:0000313" key="10">
    <source>
        <dbReference type="EMBL" id="KER23815.1"/>
    </source>
</evidence>
<reference evidence="10 11" key="1">
    <citation type="submission" date="2013-11" db="EMBL/GenBank/DDBJ databases">
        <title>Opisthorchis viverrini - life in the bile duct.</title>
        <authorList>
            <person name="Young N.D."/>
            <person name="Nagarajan N."/>
            <person name="Lin S.J."/>
            <person name="Korhonen P.K."/>
            <person name="Jex A.R."/>
            <person name="Hall R.S."/>
            <person name="Safavi-Hemami H."/>
            <person name="Kaewkong W."/>
            <person name="Bertrand D."/>
            <person name="Gao S."/>
            <person name="Seet Q."/>
            <person name="Wongkham S."/>
            <person name="Teh B.T."/>
            <person name="Wongkham C."/>
            <person name="Intapan P.M."/>
            <person name="Maleewong W."/>
            <person name="Yang X."/>
            <person name="Hu M."/>
            <person name="Wang Z."/>
            <person name="Hofmann A."/>
            <person name="Sternberg P.W."/>
            <person name="Tan P."/>
            <person name="Wang J."/>
            <person name="Gasser R.B."/>
        </authorList>
    </citation>
    <scope>NUCLEOTIDE SEQUENCE [LARGE SCALE GENOMIC DNA]</scope>
</reference>
<protein>
    <recommendedName>
        <fullName evidence="9">C2H2-type domain-containing protein</fullName>
    </recommendedName>
</protein>
<evidence type="ECO:0000256" key="4">
    <source>
        <dbReference type="ARBA" id="ARBA00022771"/>
    </source>
</evidence>
<dbReference type="PROSITE" id="PS00028">
    <property type="entry name" value="ZINC_FINGER_C2H2_1"/>
    <property type="match status" value="3"/>
</dbReference>
<feature type="domain" description="C2H2-type" evidence="9">
    <location>
        <begin position="646"/>
        <end position="673"/>
    </location>
</feature>
<dbReference type="Pfam" id="PF12874">
    <property type="entry name" value="zf-met"/>
    <property type="match status" value="1"/>
</dbReference>
<gene>
    <name evidence="10" type="ORF">T265_14554</name>
</gene>
<evidence type="ECO:0000256" key="1">
    <source>
        <dbReference type="ARBA" id="ARBA00004123"/>
    </source>
</evidence>
<dbReference type="KEGG" id="ovi:T265_14554"/>
<organism evidence="10 11">
    <name type="scientific">Opisthorchis viverrini</name>
    <name type="common">Southeast Asian liver fluke</name>
    <dbReference type="NCBI Taxonomy" id="6198"/>
    <lineage>
        <taxon>Eukaryota</taxon>
        <taxon>Metazoa</taxon>
        <taxon>Spiralia</taxon>
        <taxon>Lophotrochozoa</taxon>
        <taxon>Platyhelminthes</taxon>
        <taxon>Trematoda</taxon>
        <taxon>Digenea</taxon>
        <taxon>Opisthorchiida</taxon>
        <taxon>Opisthorchiata</taxon>
        <taxon>Opisthorchiidae</taxon>
        <taxon>Opisthorchis</taxon>
    </lineage>
</organism>
<dbReference type="Gene3D" id="3.30.160.60">
    <property type="entry name" value="Classic Zinc Finger"/>
    <property type="match status" value="1"/>
</dbReference>
<keyword evidence="5" id="KW-0862">Zinc</keyword>
<evidence type="ECO:0000256" key="8">
    <source>
        <dbReference type="SAM" id="MobiDB-lite"/>
    </source>
</evidence>
<dbReference type="GeneID" id="20328720"/>
<feature type="domain" description="C2H2-type" evidence="9">
    <location>
        <begin position="10"/>
        <end position="33"/>
    </location>
</feature>
<dbReference type="PROSITE" id="PS50157">
    <property type="entry name" value="ZINC_FINGER_C2H2_2"/>
    <property type="match status" value="3"/>
</dbReference>